<comment type="caution">
    <text evidence="1">The sequence shown here is derived from an EMBL/GenBank/DDBJ whole genome shotgun (WGS) entry which is preliminary data.</text>
</comment>
<reference evidence="1 2" key="1">
    <citation type="journal article" date="2021" name="J. Hered.">
        <title>A chromosome-level genome assembly of the parasitoid wasp, Cotesia glomerata (Hymenoptera: Braconidae).</title>
        <authorList>
            <person name="Pinto B.J."/>
            <person name="Weis J.J."/>
            <person name="Gamble T."/>
            <person name="Ode P.J."/>
            <person name="Paul R."/>
            <person name="Zaspel J.M."/>
        </authorList>
    </citation>
    <scope>NUCLEOTIDE SEQUENCE [LARGE SCALE GENOMIC DNA]</scope>
    <source>
        <tissue evidence="1">Whole</tissue>
    </source>
</reference>
<accession>A0AAV7IA03</accession>
<evidence type="ECO:0000313" key="2">
    <source>
        <dbReference type="Proteomes" id="UP000826195"/>
    </source>
</evidence>
<proteinExistence type="predicted"/>
<dbReference type="Proteomes" id="UP000826195">
    <property type="component" value="Unassembled WGS sequence"/>
</dbReference>
<dbReference type="EMBL" id="JAHXZJ010002237">
    <property type="protein sequence ID" value="KAH0546931.1"/>
    <property type="molecule type" value="Genomic_DNA"/>
</dbReference>
<name>A0AAV7IA03_COTGL</name>
<sequence length="122" mass="13520">MVMILILGGVSGFEFELGPKISLLVRTSYATPCSKAVEENEESLALDADYSTQRPRKTRHAFSVNAGRVQEVQGRSLDAMPRILWSRAWKLEIRDLAGALRSCLPALMIGISSRNPDKTRNS</sequence>
<gene>
    <name evidence="1" type="ORF">KQX54_016165</name>
</gene>
<organism evidence="1 2">
    <name type="scientific">Cotesia glomerata</name>
    <name type="common">Lepidopteran parasitic wasp</name>
    <name type="synonym">Apanteles glomeratus</name>
    <dbReference type="NCBI Taxonomy" id="32391"/>
    <lineage>
        <taxon>Eukaryota</taxon>
        <taxon>Metazoa</taxon>
        <taxon>Ecdysozoa</taxon>
        <taxon>Arthropoda</taxon>
        <taxon>Hexapoda</taxon>
        <taxon>Insecta</taxon>
        <taxon>Pterygota</taxon>
        <taxon>Neoptera</taxon>
        <taxon>Endopterygota</taxon>
        <taxon>Hymenoptera</taxon>
        <taxon>Apocrita</taxon>
        <taxon>Ichneumonoidea</taxon>
        <taxon>Braconidae</taxon>
        <taxon>Microgastrinae</taxon>
        <taxon>Cotesia</taxon>
    </lineage>
</organism>
<protein>
    <submittedName>
        <fullName evidence="1">Uncharacterized protein</fullName>
    </submittedName>
</protein>
<keyword evidence="2" id="KW-1185">Reference proteome</keyword>
<evidence type="ECO:0000313" key="1">
    <source>
        <dbReference type="EMBL" id="KAH0546931.1"/>
    </source>
</evidence>
<dbReference type="AlphaFoldDB" id="A0AAV7IA03"/>